<comment type="cofactor">
    <cofactor evidence="1">
        <name>Mn(2+)</name>
        <dbReference type="ChEBI" id="CHEBI:29035"/>
    </cofactor>
</comment>
<dbReference type="InterPro" id="IPR012677">
    <property type="entry name" value="Nucleotide-bd_a/b_plait_sf"/>
</dbReference>
<dbReference type="CDD" id="cd00590">
    <property type="entry name" value="RRM_SF"/>
    <property type="match status" value="1"/>
</dbReference>
<comment type="catalytic activity">
    <reaction evidence="11">
        <text>RNA(n) + UTP = RNA(n)-3'-uridine ribonucleotide + diphosphate</text>
        <dbReference type="Rhea" id="RHEA:14785"/>
        <dbReference type="Rhea" id="RHEA-COMP:14527"/>
        <dbReference type="Rhea" id="RHEA-COMP:17348"/>
        <dbReference type="ChEBI" id="CHEBI:33019"/>
        <dbReference type="ChEBI" id="CHEBI:46398"/>
        <dbReference type="ChEBI" id="CHEBI:140395"/>
        <dbReference type="ChEBI" id="CHEBI:173116"/>
        <dbReference type="EC" id="2.7.7.52"/>
    </reaction>
</comment>
<dbReference type="InterPro" id="IPR043519">
    <property type="entry name" value="NT_sf"/>
</dbReference>
<keyword evidence="7" id="KW-0479">Metal-binding</keyword>
<keyword evidence="14" id="KW-1185">Reference proteome</keyword>
<dbReference type="SUPFAM" id="SSF81631">
    <property type="entry name" value="PAP/OAS1 substrate-binding domain"/>
    <property type="match status" value="1"/>
</dbReference>
<proteinExistence type="predicted"/>
<dbReference type="Gene3D" id="3.30.460.10">
    <property type="entry name" value="Beta Polymerase, domain 2"/>
    <property type="match status" value="1"/>
</dbReference>
<evidence type="ECO:0000313" key="13">
    <source>
        <dbReference type="EMBL" id="KII62101.1"/>
    </source>
</evidence>
<dbReference type="GO" id="GO:0003723">
    <property type="term" value="F:RNA binding"/>
    <property type="evidence" value="ECO:0007669"/>
    <property type="project" value="InterPro"/>
</dbReference>
<evidence type="ECO:0000256" key="7">
    <source>
        <dbReference type="ARBA" id="ARBA00022723"/>
    </source>
</evidence>
<comment type="caution">
    <text evidence="13">The sequence shown here is derived from an EMBL/GenBank/DDBJ whole genome shotgun (WGS) entry which is preliminary data.</text>
</comment>
<dbReference type="Proteomes" id="UP000031668">
    <property type="component" value="Unassembled WGS sequence"/>
</dbReference>
<accession>A0A0C2MKJ6</accession>
<dbReference type="SUPFAM" id="SSF54928">
    <property type="entry name" value="RNA-binding domain, RBD"/>
    <property type="match status" value="1"/>
</dbReference>
<keyword evidence="6" id="KW-0548">Nucleotidyltransferase</keyword>
<dbReference type="PANTHER" id="PTHR12271:SF127">
    <property type="entry name" value="SPECKLE TARGETED PIP5K1A-REGULATED POLY(A) POLYMERASE"/>
    <property type="match status" value="1"/>
</dbReference>
<dbReference type="Pfam" id="PF03828">
    <property type="entry name" value="PAP_assoc"/>
    <property type="match status" value="1"/>
</dbReference>
<evidence type="ECO:0000313" key="14">
    <source>
        <dbReference type="Proteomes" id="UP000031668"/>
    </source>
</evidence>
<evidence type="ECO:0000256" key="5">
    <source>
        <dbReference type="ARBA" id="ARBA00022679"/>
    </source>
</evidence>
<evidence type="ECO:0000256" key="11">
    <source>
        <dbReference type="ARBA" id="ARBA00049105"/>
    </source>
</evidence>
<reference evidence="13 14" key="1">
    <citation type="journal article" date="2014" name="Genome Biol. Evol.">
        <title>The genome of the myxosporean Thelohanellus kitauei shows adaptations to nutrient acquisition within its fish host.</title>
        <authorList>
            <person name="Yang Y."/>
            <person name="Xiong J."/>
            <person name="Zhou Z."/>
            <person name="Huo F."/>
            <person name="Miao W."/>
            <person name="Ran C."/>
            <person name="Liu Y."/>
            <person name="Zhang J."/>
            <person name="Feng J."/>
            <person name="Wang M."/>
            <person name="Wang M."/>
            <person name="Wang L."/>
            <person name="Yao B."/>
        </authorList>
    </citation>
    <scope>NUCLEOTIDE SEQUENCE [LARGE SCALE GENOMIC DNA]</scope>
    <source>
        <strain evidence="13">Wuqing</strain>
    </source>
</reference>
<organism evidence="13 14">
    <name type="scientific">Thelohanellus kitauei</name>
    <name type="common">Myxosporean</name>
    <dbReference type="NCBI Taxonomy" id="669202"/>
    <lineage>
        <taxon>Eukaryota</taxon>
        <taxon>Metazoa</taxon>
        <taxon>Cnidaria</taxon>
        <taxon>Myxozoa</taxon>
        <taxon>Myxosporea</taxon>
        <taxon>Bivalvulida</taxon>
        <taxon>Platysporina</taxon>
        <taxon>Myxobolidae</taxon>
        <taxon>Thelohanellus</taxon>
    </lineage>
</organism>
<evidence type="ECO:0000256" key="4">
    <source>
        <dbReference type="ARBA" id="ARBA00021679"/>
    </source>
</evidence>
<evidence type="ECO:0000256" key="3">
    <source>
        <dbReference type="ARBA" id="ARBA00012472"/>
    </source>
</evidence>
<dbReference type="GO" id="GO:0031123">
    <property type="term" value="P:RNA 3'-end processing"/>
    <property type="evidence" value="ECO:0007669"/>
    <property type="project" value="TreeGrafter"/>
</dbReference>
<dbReference type="InterPro" id="IPR002058">
    <property type="entry name" value="PAP_assoc"/>
</dbReference>
<dbReference type="InterPro" id="IPR054708">
    <property type="entry name" value="MTPAP-like_central"/>
</dbReference>
<evidence type="ECO:0000259" key="12">
    <source>
        <dbReference type="SMART" id="SM00360"/>
    </source>
</evidence>
<keyword evidence="8" id="KW-0460">Magnesium</keyword>
<dbReference type="Pfam" id="PF22600">
    <property type="entry name" value="MTPAP-like_central"/>
    <property type="match status" value="1"/>
</dbReference>
<name>A0A0C2MKJ6_THEKT</name>
<dbReference type="InterPro" id="IPR035979">
    <property type="entry name" value="RBD_domain_sf"/>
</dbReference>
<dbReference type="Gene3D" id="1.10.1410.10">
    <property type="match status" value="1"/>
</dbReference>
<dbReference type="InterPro" id="IPR000504">
    <property type="entry name" value="RRM_dom"/>
</dbReference>
<protein>
    <recommendedName>
        <fullName evidence="4">Speckle targeted PIP5K1A-regulated poly(A) polymerase</fullName>
        <ecNumber evidence="3">2.7.7.52</ecNumber>
    </recommendedName>
    <alternativeName>
        <fullName evidence="9">RNA-binding motif protein 21</fullName>
    </alternativeName>
    <alternativeName>
        <fullName evidence="10">U6 snRNA-specific terminal uridylyltransferase 1</fullName>
    </alternativeName>
</protein>
<comment type="cofactor">
    <cofactor evidence="2">
        <name>Mg(2+)</name>
        <dbReference type="ChEBI" id="CHEBI:18420"/>
    </cofactor>
</comment>
<evidence type="ECO:0000256" key="10">
    <source>
        <dbReference type="ARBA" id="ARBA00033036"/>
    </source>
</evidence>
<dbReference type="OrthoDB" id="5990008at2759"/>
<gene>
    <name evidence="13" type="ORF">RF11_05532</name>
</gene>
<dbReference type="GO" id="GO:1990817">
    <property type="term" value="F:poly(A) RNA polymerase activity"/>
    <property type="evidence" value="ECO:0007669"/>
    <property type="project" value="TreeGrafter"/>
</dbReference>
<dbReference type="SMART" id="SM00360">
    <property type="entry name" value="RRM"/>
    <property type="match status" value="1"/>
</dbReference>
<dbReference type="Gene3D" id="3.30.70.330">
    <property type="match status" value="1"/>
</dbReference>
<dbReference type="GO" id="GO:0050265">
    <property type="term" value="F:RNA uridylyltransferase activity"/>
    <property type="evidence" value="ECO:0007669"/>
    <property type="project" value="UniProtKB-EC"/>
</dbReference>
<sequence length="657" mass="75844">MTEDTKANIEGKNYFKNLARLLEKWKGEKPIIYMTPARLSSDQLTQYFSQFGTVTECHVSKKRVNQPRIVFDSEDSLIKVLKEGNVHYVNGLRVKLFLEPQAPRKNQILRIQKILKKTHLFNLQNQNDIFAEIRYLKNVVCLSTEDQKSVSIFTEKLSAIVAQVLTNSQLLPYGSATLSSPFKHSDLDFTLLVEDSSNPSTILRKIANLPMLNDISEHHVFVHRKRYPLIKMLSRDLKMDIDVSLNNYLALRNRELVLSYLKLSNRIDCLEYSTLESMIFIIKLWRQQNMVSGNPSIHINSYGWILMIIYYLQRIKYFPSLQKPDSAEIRDGVSVEDQVDQSKIGAWDCSFIKDVNIFKVPEQTPDLMQTIKKIFRFYSSEFDYSNHVIDIRHGGARLVTRDSCLEELKPNLNIEDNEYLKIVNKFGAPFMVQDPFDLSHNVTKNLTQSCLENVLVLMGKTLNRLENQDPGLKNDAIIHRDSLFEVLLPCEAAIPRDPRYHQIGIKHSGNMTMESFVERGVCSLFSILFIKFTSTVKVRVGKKPSEPLGITDAILKEKLFTNFDLDEFEEMAFEIVTPGHPWMHGITSEASHTDEGAEVVSARCVEYQITFYYHILNQMLKIRFRPNLKTDRKAFNNLFSMIKKELKSVESNGLDID</sequence>
<dbReference type="SUPFAM" id="SSF81301">
    <property type="entry name" value="Nucleotidyltransferase"/>
    <property type="match status" value="1"/>
</dbReference>
<evidence type="ECO:0000256" key="1">
    <source>
        <dbReference type="ARBA" id="ARBA00001936"/>
    </source>
</evidence>
<evidence type="ECO:0000256" key="6">
    <source>
        <dbReference type="ARBA" id="ARBA00022695"/>
    </source>
</evidence>
<evidence type="ECO:0000256" key="2">
    <source>
        <dbReference type="ARBA" id="ARBA00001946"/>
    </source>
</evidence>
<dbReference type="EMBL" id="JWZT01005111">
    <property type="protein sequence ID" value="KII62101.1"/>
    <property type="molecule type" value="Genomic_DNA"/>
</dbReference>
<feature type="domain" description="RRM" evidence="12">
    <location>
        <begin position="31"/>
        <end position="97"/>
    </location>
</feature>
<dbReference type="EC" id="2.7.7.52" evidence="3"/>
<evidence type="ECO:0000256" key="9">
    <source>
        <dbReference type="ARBA" id="ARBA00030790"/>
    </source>
</evidence>
<evidence type="ECO:0000256" key="8">
    <source>
        <dbReference type="ARBA" id="ARBA00022842"/>
    </source>
</evidence>
<dbReference type="PANTHER" id="PTHR12271">
    <property type="entry name" value="POLY A POLYMERASE CID PAP -RELATED"/>
    <property type="match status" value="1"/>
</dbReference>
<dbReference type="AlphaFoldDB" id="A0A0C2MKJ6"/>
<keyword evidence="5" id="KW-0808">Transferase</keyword>
<dbReference type="GO" id="GO:0046872">
    <property type="term" value="F:metal ion binding"/>
    <property type="evidence" value="ECO:0007669"/>
    <property type="project" value="UniProtKB-KW"/>
</dbReference>